<keyword evidence="3" id="KW-1185">Reference proteome</keyword>
<reference evidence="2 4" key="2">
    <citation type="submission" date="2018-12" db="EMBL/GenBank/DDBJ databases">
        <authorList>
            <consortium name="Pathogen Informatics"/>
        </authorList>
    </citation>
    <scope>NUCLEOTIDE SEQUENCE [LARGE SCALE GENOMIC DNA]</scope>
    <source>
        <strain evidence="2 4">NCTC13489</strain>
    </source>
</reference>
<evidence type="ECO:0000313" key="4">
    <source>
        <dbReference type="Proteomes" id="UP000270036"/>
    </source>
</evidence>
<dbReference type="KEGG" id="cant:NCTC13489_02141"/>
<gene>
    <name evidence="1" type="ORF">HY04_05635</name>
    <name evidence="2" type="ORF">NCTC13489_02141</name>
</gene>
<dbReference type="Proteomes" id="UP000028349">
    <property type="component" value="Unassembled WGS sequence"/>
</dbReference>
<dbReference type="EMBL" id="JPEP01000002">
    <property type="protein sequence ID" value="KEY18008.1"/>
    <property type="molecule type" value="Genomic_DNA"/>
</dbReference>
<dbReference type="Pfam" id="PF10884">
    <property type="entry name" value="DUF2683"/>
    <property type="match status" value="1"/>
</dbReference>
<dbReference type="RefSeq" id="WP_034718009.1">
    <property type="nucleotide sequence ID" value="NZ_FOIX01000001.1"/>
</dbReference>
<name>A0A448NT18_9FLAO</name>
<evidence type="ECO:0000313" key="3">
    <source>
        <dbReference type="Proteomes" id="UP000028349"/>
    </source>
</evidence>
<evidence type="ECO:0000313" key="2">
    <source>
        <dbReference type="EMBL" id="VEI00494.1"/>
    </source>
</evidence>
<organism evidence="2 4">
    <name type="scientific">Kaistella antarctica</name>
    <dbReference type="NCBI Taxonomy" id="266748"/>
    <lineage>
        <taxon>Bacteria</taxon>
        <taxon>Pseudomonadati</taxon>
        <taxon>Bacteroidota</taxon>
        <taxon>Flavobacteriia</taxon>
        <taxon>Flavobacteriales</taxon>
        <taxon>Weeksellaceae</taxon>
        <taxon>Chryseobacterium group</taxon>
        <taxon>Kaistella</taxon>
    </lineage>
</organism>
<proteinExistence type="predicted"/>
<accession>A0A448NT18</accession>
<evidence type="ECO:0000313" key="1">
    <source>
        <dbReference type="EMBL" id="KEY18008.1"/>
    </source>
</evidence>
<dbReference type="OrthoDB" id="1274732at2"/>
<dbReference type="AlphaFoldDB" id="A0A448NT18"/>
<dbReference type="Proteomes" id="UP000270036">
    <property type="component" value="Chromosome"/>
</dbReference>
<dbReference type="InterPro" id="IPR020271">
    <property type="entry name" value="Uncharacterised_MJ1172"/>
</dbReference>
<reference evidence="1 3" key="1">
    <citation type="submission" date="2014-07" db="EMBL/GenBank/DDBJ databases">
        <authorList>
            <person name="Pisani N.G."/>
            <person name="Newman J.D."/>
        </authorList>
    </citation>
    <scope>NUCLEOTIDE SEQUENCE [LARGE SCALE GENOMIC DNA]</scope>
    <source>
        <strain evidence="1 3">LMG 24720</strain>
    </source>
</reference>
<sequence>MTITINPKNKKESEKIKAILKAIEVDFVEDTLENDWWHELSDSEKHSIEMGLKDVEEGRVISHEEVMKSFGR</sequence>
<dbReference type="EMBL" id="LR134441">
    <property type="protein sequence ID" value="VEI00494.1"/>
    <property type="molecule type" value="Genomic_DNA"/>
</dbReference>
<protein>
    <submittedName>
        <fullName evidence="2">Uncharacterized protein</fullName>
    </submittedName>
</protein>